<dbReference type="CDD" id="cd00221">
    <property type="entry name" value="Vsr"/>
    <property type="match status" value="1"/>
</dbReference>
<evidence type="ECO:0000256" key="1">
    <source>
        <dbReference type="ARBA" id="ARBA00022722"/>
    </source>
</evidence>
<keyword evidence="1" id="KW-0540">Nuclease</keyword>
<sequence>MMAGIRGKNTQPELILRGGLHALGFRYRVHVAALPGKPDLVFPSRHAVLFAHGCFWHGHDCHLFKQPSSRSKFWAAKIAKNRENDSRAIEALAAAGWRVGVVWECAIKGRSRRPLESVIESCATWLKADERHFELRGFE</sequence>
<dbReference type="Pfam" id="PF03852">
    <property type="entry name" value="Vsr"/>
    <property type="match status" value="1"/>
</dbReference>
<evidence type="ECO:0000313" key="8">
    <source>
        <dbReference type="Proteomes" id="UP000294360"/>
    </source>
</evidence>
<gene>
    <name evidence="7" type="primary">vsr</name>
    <name evidence="7" type="ORF">MTUNDRAET4_1980</name>
</gene>
<keyword evidence="4 7" id="KW-0378">Hydrolase</keyword>
<dbReference type="InterPro" id="IPR011335">
    <property type="entry name" value="Restrct_endonuc-II-like"/>
</dbReference>
<dbReference type="GO" id="GO:0016787">
    <property type="term" value="F:hydrolase activity"/>
    <property type="evidence" value="ECO:0007669"/>
    <property type="project" value="UniProtKB-KW"/>
</dbReference>
<evidence type="ECO:0000256" key="2">
    <source>
        <dbReference type="ARBA" id="ARBA00022759"/>
    </source>
</evidence>
<reference evidence="7 8" key="1">
    <citation type="submission" date="2019-03" db="EMBL/GenBank/DDBJ databases">
        <authorList>
            <person name="Kox A.R. M."/>
        </authorList>
    </citation>
    <scope>NUCLEOTIDE SEQUENCE [LARGE SCALE GENOMIC DNA]</scope>
    <source>
        <strain evidence="7">MTUNDRAET4 annotated genome</strain>
    </source>
</reference>
<dbReference type="AlphaFoldDB" id="A0A4V6IMN1"/>
<evidence type="ECO:0000313" key="7">
    <source>
        <dbReference type="EMBL" id="VFU08873.1"/>
    </source>
</evidence>
<dbReference type="Gene3D" id="3.40.960.10">
    <property type="entry name" value="VSR Endonuclease"/>
    <property type="match status" value="1"/>
</dbReference>
<comment type="similarity">
    <text evidence="6">Belongs to the Vsr family.</text>
</comment>
<evidence type="ECO:0000256" key="5">
    <source>
        <dbReference type="ARBA" id="ARBA00023204"/>
    </source>
</evidence>
<evidence type="ECO:0000256" key="4">
    <source>
        <dbReference type="ARBA" id="ARBA00022801"/>
    </source>
</evidence>
<dbReference type="SUPFAM" id="SSF52980">
    <property type="entry name" value="Restriction endonuclease-like"/>
    <property type="match status" value="1"/>
</dbReference>
<dbReference type="EMBL" id="LR536450">
    <property type="protein sequence ID" value="VFU08873.1"/>
    <property type="molecule type" value="Genomic_DNA"/>
</dbReference>
<dbReference type="GO" id="GO:0004519">
    <property type="term" value="F:endonuclease activity"/>
    <property type="evidence" value="ECO:0007669"/>
    <property type="project" value="UniProtKB-KW"/>
</dbReference>
<keyword evidence="2 7" id="KW-0255">Endonuclease</keyword>
<dbReference type="KEGG" id="mtun:MTUNDRAET4_1980"/>
<keyword evidence="3" id="KW-0227">DNA damage</keyword>
<dbReference type="GO" id="GO:0006298">
    <property type="term" value="P:mismatch repair"/>
    <property type="evidence" value="ECO:0007669"/>
    <property type="project" value="InterPro"/>
</dbReference>
<protein>
    <submittedName>
        <fullName evidence="7">DNA mismatch endonuclease of very short patch repair</fullName>
        <ecNumber evidence="7">3.1.-.-</ecNumber>
    </submittedName>
</protein>
<evidence type="ECO:0000256" key="6">
    <source>
        <dbReference type="ARBA" id="ARBA00029466"/>
    </source>
</evidence>
<dbReference type="InterPro" id="IPR004603">
    <property type="entry name" value="DNA_mismatch_endonuc_vsr"/>
</dbReference>
<evidence type="ECO:0000256" key="3">
    <source>
        <dbReference type="ARBA" id="ARBA00022763"/>
    </source>
</evidence>
<keyword evidence="5" id="KW-0234">DNA repair</keyword>
<dbReference type="Proteomes" id="UP000294360">
    <property type="component" value="Chromosome"/>
</dbReference>
<dbReference type="EC" id="3.1.-.-" evidence="7"/>
<dbReference type="REBASE" id="306588">
    <property type="entry name" value="V.MtuAET4ORF1981P"/>
</dbReference>
<organism evidence="7 8">
    <name type="scientific">Methylocella tundrae</name>
    <dbReference type="NCBI Taxonomy" id="227605"/>
    <lineage>
        <taxon>Bacteria</taxon>
        <taxon>Pseudomonadati</taxon>
        <taxon>Pseudomonadota</taxon>
        <taxon>Alphaproteobacteria</taxon>
        <taxon>Hyphomicrobiales</taxon>
        <taxon>Beijerinckiaceae</taxon>
        <taxon>Methylocella</taxon>
    </lineage>
</organism>
<name>A0A4V6IMN1_METTU</name>
<accession>A0A4V6IMN1</accession>
<proteinExistence type="inferred from homology"/>
<dbReference type="NCBIfam" id="TIGR00632">
    <property type="entry name" value="vsr"/>
    <property type="match status" value="1"/>
</dbReference>